<name>A0AAV6VA14_9ARAC</name>
<accession>A0AAV6VA14</accession>
<reference evidence="1 2" key="1">
    <citation type="journal article" date="2022" name="Nat. Ecol. Evol.">
        <title>A masculinizing supergene underlies an exaggerated male reproductive morph in a spider.</title>
        <authorList>
            <person name="Hendrickx F."/>
            <person name="De Corte Z."/>
            <person name="Sonet G."/>
            <person name="Van Belleghem S.M."/>
            <person name="Kostlbacher S."/>
            <person name="Vangestel C."/>
        </authorList>
    </citation>
    <scope>NUCLEOTIDE SEQUENCE [LARGE SCALE GENOMIC DNA]</scope>
    <source>
        <strain evidence="1">W744_W776</strain>
    </source>
</reference>
<comment type="caution">
    <text evidence="1">The sequence shown here is derived from an EMBL/GenBank/DDBJ whole genome shotgun (WGS) entry which is preliminary data.</text>
</comment>
<evidence type="ECO:0000313" key="1">
    <source>
        <dbReference type="EMBL" id="KAG8192770.1"/>
    </source>
</evidence>
<keyword evidence="2" id="KW-1185">Reference proteome</keyword>
<proteinExistence type="predicted"/>
<dbReference type="AlphaFoldDB" id="A0AAV6VA14"/>
<evidence type="ECO:0000313" key="2">
    <source>
        <dbReference type="Proteomes" id="UP000827092"/>
    </source>
</evidence>
<gene>
    <name evidence="1" type="ORF">JTE90_019090</name>
</gene>
<dbReference type="EMBL" id="JAFNEN010000135">
    <property type="protein sequence ID" value="KAG8192770.1"/>
    <property type="molecule type" value="Genomic_DNA"/>
</dbReference>
<dbReference type="Proteomes" id="UP000827092">
    <property type="component" value="Unassembled WGS sequence"/>
</dbReference>
<sequence>MPRISSEEKTLKKSLHVAPKSDELSYIRVVIQRTKAFRDHEGHMQIMTDGMSSLRVLCTRETNLLTFRERDIASCGVSNQRHSEQQTF</sequence>
<protein>
    <submittedName>
        <fullName evidence="1">Uncharacterized protein</fullName>
    </submittedName>
</protein>
<organism evidence="1 2">
    <name type="scientific">Oedothorax gibbosus</name>
    <dbReference type="NCBI Taxonomy" id="931172"/>
    <lineage>
        <taxon>Eukaryota</taxon>
        <taxon>Metazoa</taxon>
        <taxon>Ecdysozoa</taxon>
        <taxon>Arthropoda</taxon>
        <taxon>Chelicerata</taxon>
        <taxon>Arachnida</taxon>
        <taxon>Araneae</taxon>
        <taxon>Araneomorphae</taxon>
        <taxon>Entelegynae</taxon>
        <taxon>Araneoidea</taxon>
        <taxon>Linyphiidae</taxon>
        <taxon>Erigoninae</taxon>
        <taxon>Oedothorax</taxon>
    </lineage>
</organism>